<keyword evidence="9" id="KW-0963">Cytoplasm</keyword>
<dbReference type="InterPro" id="IPR004780">
    <property type="entry name" value="SRP"/>
</dbReference>
<protein>
    <recommendedName>
        <fullName evidence="9">Signal recognition particle protein</fullName>
        <ecNumber evidence="9">3.6.5.4</ecNumber>
    </recommendedName>
    <alternativeName>
        <fullName evidence="9">Fifty-four homolog</fullName>
    </alternativeName>
</protein>
<evidence type="ECO:0000256" key="9">
    <source>
        <dbReference type="HAMAP-Rule" id="MF_00306"/>
    </source>
</evidence>
<keyword evidence="13" id="KW-1185">Reference proteome</keyword>
<feature type="binding site" evidence="9">
    <location>
        <begin position="194"/>
        <end position="198"/>
    </location>
    <ligand>
        <name>GTP</name>
        <dbReference type="ChEBI" id="CHEBI:37565"/>
    </ligand>
</feature>
<dbReference type="Gene3D" id="1.10.260.30">
    <property type="entry name" value="Signal recognition particle, SRP54 subunit, M-domain"/>
    <property type="match status" value="1"/>
</dbReference>
<evidence type="ECO:0000259" key="11">
    <source>
        <dbReference type="PROSITE" id="PS00300"/>
    </source>
</evidence>
<feature type="binding site" evidence="9">
    <location>
        <begin position="252"/>
        <end position="255"/>
    </location>
    <ligand>
        <name>GTP</name>
        <dbReference type="ChEBI" id="CHEBI:37565"/>
    </ligand>
</feature>
<dbReference type="RefSeq" id="WP_311862277.1">
    <property type="nucleotide sequence ID" value="NZ_JAUZVV010000002.1"/>
</dbReference>
<keyword evidence="6 9" id="KW-0733">Signal recognition particle</keyword>
<evidence type="ECO:0000256" key="7">
    <source>
        <dbReference type="ARBA" id="ARBA00023274"/>
    </source>
</evidence>
<dbReference type="Pfam" id="PF02881">
    <property type="entry name" value="SRP54_N"/>
    <property type="match status" value="1"/>
</dbReference>
<evidence type="ECO:0000313" key="12">
    <source>
        <dbReference type="EMBL" id="MDT3317265.1"/>
    </source>
</evidence>
<evidence type="ECO:0000256" key="5">
    <source>
        <dbReference type="ARBA" id="ARBA00023134"/>
    </source>
</evidence>
<feature type="domain" description="SRP54-type proteins GTP-binding" evidence="11">
    <location>
        <begin position="273"/>
        <end position="286"/>
    </location>
</feature>
<dbReference type="SUPFAM" id="SSF52540">
    <property type="entry name" value="P-loop containing nucleoside triphosphate hydrolases"/>
    <property type="match status" value="1"/>
</dbReference>
<comment type="subcellular location">
    <subcellularLocation>
        <location evidence="9">Cytoplasm</location>
    </subcellularLocation>
    <text evidence="9">The SRP-RNC complex is targeted to the cytoplasmic membrane.</text>
</comment>
<keyword evidence="3 9" id="KW-0378">Hydrolase</keyword>
<comment type="caution">
    <text evidence="12">The sequence shown here is derived from an EMBL/GenBank/DDBJ whole genome shotgun (WGS) entry which is preliminary data.</text>
</comment>
<feature type="compositionally biased region" description="Low complexity" evidence="10">
    <location>
        <begin position="462"/>
        <end position="487"/>
    </location>
</feature>
<dbReference type="Proteomes" id="UP001251849">
    <property type="component" value="Unassembled WGS sequence"/>
</dbReference>
<dbReference type="Pfam" id="PF02978">
    <property type="entry name" value="SRP_SPB"/>
    <property type="match status" value="1"/>
</dbReference>
<sequence length="516" mass="55115">MATFGTLSDRLTETFRNLRTKGKLSPADIDGTVREIRRALLDADVALQVVKDFTGKVRERALGDEVNRALNPAQQVVQIVNEELVAILGGQQRRLQFAKQPPTVIMLAGLQGSGKTTFAGKLAKQLEKDGHTPLLVACDLQRPNAVNQLTVVAERAGAAIYAPEPGNGVGDPVKVARDGVEYARRQQYDTVIIDTAGRLGVDAELMKQAANIRKATDPDEVLFVIDAMIGQDAVNTAKAFQDGVDFTGVVLSKLDGDARGGAALSVASVTGRPIIFASTGEGLDDLEAFHPDRMASRILDLGDILTLIEQAQQAFDEEEAQRVAQKLATEQFTLEDFLEQLQQVRKMGSMKKMLGMLPGMGQMKQQIESFDEREIDRTEAIIRSMTPGERRNPKVLNGSRRLRIARGSGMTVTDVNQLVQRFDQAAKMMKTVARGGVPSMPGMGAIGGKPGASSKRGKKQKSSGGSRSGNPAKRAAENAGLAAANTAPSGSGFGLGGAPQPSEADLAEIQKLFGKG</sequence>
<dbReference type="Pfam" id="PF00448">
    <property type="entry name" value="SRP54"/>
    <property type="match status" value="1"/>
</dbReference>
<evidence type="ECO:0000256" key="10">
    <source>
        <dbReference type="SAM" id="MobiDB-lite"/>
    </source>
</evidence>
<dbReference type="Gene3D" id="3.40.50.300">
    <property type="entry name" value="P-loop containing nucleotide triphosphate hydrolases"/>
    <property type="match status" value="1"/>
</dbReference>
<feature type="binding site" evidence="9">
    <location>
        <begin position="109"/>
        <end position="116"/>
    </location>
    <ligand>
        <name>GTP</name>
        <dbReference type="ChEBI" id="CHEBI:37565"/>
    </ligand>
</feature>
<accession>A0ABU3GEX1</accession>
<gene>
    <name evidence="9 12" type="primary">ffh</name>
    <name evidence="12" type="ORF">Q9S71_10585</name>
</gene>
<name>A0ABU3GEX1_9MICO</name>
<organism evidence="12 13">
    <name type="scientific">Microbacterium gawkjiense</name>
    <dbReference type="NCBI Taxonomy" id="3067309"/>
    <lineage>
        <taxon>Bacteria</taxon>
        <taxon>Bacillati</taxon>
        <taxon>Actinomycetota</taxon>
        <taxon>Actinomycetes</taxon>
        <taxon>Micrococcales</taxon>
        <taxon>Microbacteriaceae</taxon>
        <taxon>Microbacterium</taxon>
    </lineage>
</organism>
<evidence type="ECO:0000256" key="8">
    <source>
        <dbReference type="ARBA" id="ARBA00048027"/>
    </source>
</evidence>
<dbReference type="SMART" id="SM00382">
    <property type="entry name" value="AAA"/>
    <property type="match status" value="1"/>
</dbReference>
<dbReference type="InterPro" id="IPR000897">
    <property type="entry name" value="SRP54_GTPase_dom"/>
</dbReference>
<keyword evidence="2 9" id="KW-0547">Nucleotide-binding</keyword>
<keyword evidence="5 9" id="KW-0342">GTP-binding</keyword>
<dbReference type="SUPFAM" id="SSF47446">
    <property type="entry name" value="Signal peptide-binding domain"/>
    <property type="match status" value="1"/>
</dbReference>
<feature type="region of interest" description="Disordered" evidence="10">
    <location>
        <begin position="435"/>
        <end position="505"/>
    </location>
</feature>
<comment type="subunit">
    <text evidence="9">Part of the signal recognition particle protein translocation system, which is composed of SRP and FtsY.</text>
</comment>
<dbReference type="InterPro" id="IPR003593">
    <property type="entry name" value="AAA+_ATPase"/>
</dbReference>
<dbReference type="HAMAP" id="MF_00306">
    <property type="entry name" value="SRP54"/>
    <property type="match status" value="1"/>
</dbReference>
<dbReference type="EC" id="3.6.5.4" evidence="9"/>
<dbReference type="NCBIfam" id="TIGR00959">
    <property type="entry name" value="ffh"/>
    <property type="match status" value="1"/>
</dbReference>
<evidence type="ECO:0000313" key="13">
    <source>
        <dbReference type="Proteomes" id="UP001251849"/>
    </source>
</evidence>
<evidence type="ECO:0000256" key="3">
    <source>
        <dbReference type="ARBA" id="ARBA00022801"/>
    </source>
</evidence>
<dbReference type="SMART" id="SM00963">
    <property type="entry name" value="SRP54_N"/>
    <property type="match status" value="1"/>
</dbReference>
<evidence type="ECO:0000256" key="2">
    <source>
        <dbReference type="ARBA" id="ARBA00022741"/>
    </source>
</evidence>
<evidence type="ECO:0000256" key="6">
    <source>
        <dbReference type="ARBA" id="ARBA00023135"/>
    </source>
</evidence>
<proteinExistence type="inferred from homology"/>
<reference evidence="12 13" key="1">
    <citation type="submission" date="2023-08" db="EMBL/GenBank/DDBJ databases">
        <title>Microbacterium aquilitoris sp. nov. and Microbacterium gwkjibeachense sp. nov., isolated from beach.</title>
        <authorList>
            <person name="Lee S.D."/>
            <person name="Yang H."/>
            <person name="Kim I."/>
        </authorList>
    </citation>
    <scope>NUCLEOTIDE SEQUENCE [LARGE SCALE GENOMIC DNA]</scope>
    <source>
        <strain evidence="12 13">KSW4-11</strain>
    </source>
</reference>
<evidence type="ECO:0000256" key="1">
    <source>
        <dbReference type="ARBA" id="ARBA00005450"/>
    </source>
</evidence>
<dbReference type="InterPro" id="IPR027417">
    <property type="entry name" value="P-loop_NTPase"/>
</dbReference>
<dbReference type="InterPro" id="IPR022941">
    <property type="entry name" value="SRP54"/>
</dbReference>
<dbReference type="SMART" id="SM00962">
    <property type="entry name" value="SRP54"/>
    <property type="match status" value="1"/>
</dbReference>
<dbReference type="PANTHER" id="PTHR11564:SF5">
    <property type="entry name" value="SIGNAL RECOGNITION PARTICLE SUBUNIT SRP54"/>
    <property type="match status" value="1"/>
</dbReference>
<dbReference type="CDD" id="cd18539">
    <property type="entry name" value="SRP_G"/>
    <property type="match status" value="1"/>
</dbReference>
<comment type="similarity">
    <text evidence="1 9">Belongs to the GTP-binding SRP family. SRP54 subfamily.</text>
</comment>
<keyword evidence="7 9" id="KW-0687">Ribonucleoprotein</keyword>
<keyword evidence="4 9" id="KW-0694">RNA-binding</keyword>
<dbReference type="Gene3D" id="1.20.120.140">
    <property type="entry name" value="Signal recognition particle SRP54, nucleotide-binding domain"/>
    <property type="match status" value="1"/>
</dbReference>
<dbReference type="InterPro" id="IPR013822">
    <property type="entry name" value="Signal_recog_particl_SRP54_hlx"/>
</dbReference>
<comment type="catalytic activity">
    <reaction evidence="8 9">
        <text>GTP + H2O = GDP + phosphate + H(+)</text>
        <dbReference type="Rhea" id="RHEA:19669"/>
        <dbReference type="ChEBI" id="CHEBI:15377"/>
        <dbReference type="ChEBI" id="CHEBI:15378"/>
        <dbReference type="ChEBI" id="CHEBI:37565"/>
        <dbReference type="ChEBI" id="CHEBI:43474"/>
        <dbReference type="ChEBI" id="CHEBI:58189"/>
        <dbReference type="EC" id="3.6.5.4"/>
    </reaction>
</comment>
<dbReference type="InterPro" id="IPR042101">
    <property type="entry name" value="SRP54_N_sf"/>
</dbReference>
<dbReference type="EMBL" id="JAUZVV010000002">
    <property type="protein sequence ID" value="MDT3317265.1"/>
    <property type="molecule type" value="Genomic_DNA"/>
</dbReference>
<comment type="function">
    <text evidence="9">Involved in targeting and insertion of nascent membrane proteins into the cytoplasmic membrane. Binds to the hydrophobic signal sequence of the ribosome-nascent chain (RNC) as it emerges from the ribosomes. The SRP-RNC complex is then targeted to the cytoplasmic membrane where it interacts with the SRP receptor FtsY.</text>
</comment>
<dbReference type="PROSITE" id="PS00300">
    <property type="entry name" value="SRP54"/>
    <property type="match status" value="1"/>
</dbReference>
<dbReference type="InterPro" id="IPR004125">
    <property type="entry name" value="Signal_recog_particle_SRP54_M"/>
</dbReference>
<dbReference type="PANTHER" id="PTHR11564">
    <property type="entry name" value="SIGNAL RECOGNITION PARTICLE 54K PROTEIN SRP54"/>
    <property type="match status" value="1"/>
</dbReference>
<dbReference type="InterPro" id="IPR036891">
    <property type="entry name" value="Signal_recog_part_SRP54_M_sf"/>
</dbReference>
<evidence type="ECO:0000256" key="4">
    <source>
        <dbReference type="ARBA" id="ARBA00022884"/>
    </source>
</evidence>
<comment type="domain">
    <text evidence="9">Composed of three domains: the N-terminal N domain, which is responsible for interactions with the ribosome, the central G domain, which binds GTP, and the C-terminal M domain, which binds the RNA and the signal sequence of the RNC.</text>
</comment>